<organism evidence="3 4">
    <name type="scientific">Anaerosporobacter mobilis DSM 15930</name>
    <dbReference type="NCBI Taxonomy" id="1120996"/>
    <lineage>
        <taxon>Bacteria</taxon>
        <taxon>Bacillati</taxon>
        <taxon>Bacillota</taxon>
        <taxon>Clostridia</taxon>
        <taxon>Lachnospirales</taxon>
        <taxon>Lachnospiraceae</taxon>
        <taxon>Anaerosporobacter</taxon>
    </lineage>
</organism>
<name>A0A1M7NBA3_9FIRM</name>
<dbReference type="AlphaFoldDB" id="A0A1M7NBA3"/>
<dbReference type="InterPro" id="IPR009492">
    <property type="entry name" value="TniQ"/>
</dbReference>
<dbReference type="Pfam" id="PF15978">
    <property type="entry name" value="TnsD"/>
    <property type="match status" value="1"/>
</dbReference>
<proteinExistence type="predicted"/>
<evidence type="ECO:0000259" key="1">
    <source>
        <dbReference type="Pfam" id="PF06527"/>
    </source>
</evidence>
<accession>A0A1M7NBA3</accession>
<dbReference type="EMBL" id="FRCP01000026">
    <property type="protein sequence ID" value="SHN00761.1"/>
    <property type="molecule type" value="Genomic_DNA"/>
</dbReference>
<keyword evidence="4" id="KW-1185">Reference proteome</keyword>
<dbReference type="RefSeq" id="WP_073291370.1">
    <property type="nucleotide sequence ID" value="NZ_FRCP01000026.1"/>
</dbReference>
<protein>
    <submittedName>
        <fullName evidence="3">TniQ protein</fullName>
    </submittedName>
</protein>
<evidence type="ECO:0000259" key="2">
    <source>
        <dbReference type="Pfam" id="PF15978"/>
    </source>
</evidence>
<dbReference type="Proteomes" id="UP000184038">
    <property type="component" value="Unassembled WGS sequence"/>
</dbReference>
<dbReference type="InterPro" id="IPR032750">
    <property type="entry name" value="TnsD_C"/>
</dbReference>
<evidence type="ECO:0000313" key="3">
    <source>
        <dbReference type="EMBL" id="SHN00761.1"/>
    </source>
</evidence>
<feature type="domain" description="TniQ" evidence="1">
    <location>
        <begin position="7"/>
        <end position="159"/>
    </location>
</feature>
<dbReference type="STRING" id="1120996.SAMN02746066_04352"/>
<dbReference type="Pfam" id="PF06527">
    <property type="entry name" value="TniQ"/>
    <property type="match status" value="1"/>
</dbReference>
<feature type="domain" description="Transposon Tn7 transposition protein TnsD C-terminal" evidence="2">
    <location>
        <begin position="316"/>
        <end position="477"/>
    </location>
</feature>
<reference evidence="3 4" key="1">
    <citation type="submission" date="2016-11" db="EMBL/GenBank/DDBJ databases">
        <authorList>
            <person name="Jaros S."/>
            <person name="Januszkiewicz K."/>
            <person name="Wedrychowicz H."/>
        </authorList>
    </citation>
    <scope>NUCLEOTIDE SEQUENCE [LARGE SCALE GENOMIC DNA]</scope>
    <source>
        <strain evidence="3 4">DSM 15930</strain>
    </source>
</reference>
<evidence type="ECO:0000313" key="4">
    <source>
        <dbReference type="Proteomes" id="UP000184038"/>
    </source>
</evidence>
<gene>
    <name evidence="3" type="ORF">SAMN02746066_04352</name>
</gene>
<sequence length="555" mass="65426">MNIVHMPCLYPDELLYSLFARFYAHSGYLTYRSVAEILFEDFRGQPNMEFVTRISPETQAILCRNSDWESIIMEHTMLPYYCRFLDVSRRQRAYQMVFDMKGGYSEALGIPKQQSGTKAYLRYCPICSSEDRKRYGETYWHRCHQIDGIFVCAIHGCRLHNSTVSRRGKQTPTLYNAEEHSLIQEHFMGSEIERRLAEYINNCINMPVDMNNDVYVGELLLSRMEEMKYVSVRGEQRRVTQFIEDIQSFYSELTGSEQISSWKLEKILKGYRRNPIEIFQIAFFLSITAEELVNPILPFNNQSQLFNRIVEARITNGDSIRKVAKETGVSTRTIQLTCKQLNIRSAYQKNMEGSNTSKFNEKIDNERMYWLNVIRDNPGRSFTQLCAMEHYRKRLMWLRQNDKEWTDNHWPLRTSIQFNKAEWDNIDIDTLPLVESAIKDLKGTEKVKPRQVTKYAVAKILGLPDRRLELLPRCTKMILENTESKESYWAHEIVWAIQYMIKNGVALNYKHLRDITNMRRSDYTRAYPDFVLIADNELIAVYEQIMGMNNAFDKL</sequence>
<dbReference type="OrthoDB" id="470139at2"/>